<comment type="caution">
    <text evidence="2">The sequence shown here is derived from an EMBL/GenBank/DDBJ whole genome shotgun (WGS) entry which is preliminary data.</text>
</comment>
<evidence type="ECO:0000313" key="3">
    <source>
        <dbReference type="Proteomes" id="UP001189429"/>
    </source>
</evidence>
<accession>A0ABN9XXG7</accession>
<sequence>MARHEAARPGEDGELGGAAADGALAVSPEELQLLAEIRAMEIDMSLMDLRGQLEAQEAFLEQWQKDLEKEKGAPREARASLESAQRQVADLRRHIGQLEDSRPPRPNPAPPTEEDTQAPAPRACDGATERAEMTAPLARPWRVPPRPEPRPLRPAAAQWGDAALLGTALASGQAACGPRPAQAARADGAARRGARLPLAGPGGLADRGCRSRQALQLQRSCGAHRVGPAGAKPRRGHWLPAPRRCAAPARRGAVSGSARLGAPVEVAAAAAPPPPPVSGSQKLRGAGAGRPAVKGAAF</sequence>
<evidence type="ECO:0000313" key="2">
    <source>
        <dbReference type="EMBL" id="CAK0904611.1"/>
    </source>
</evidence>
<reference evidence="2" key="1">
    <citation type="submission" date="2023-10" db="EMBL/GenBank/DDBJ databases">
        <authorList>
            <person name="Chen Y."/>
            <person name="Shah S."/>
            <person name="Dougan E. K."/>
            <person name="Thang M."/>
            <person name="Chan C."/>
        </authorList>
    </citation>
    <scope>NUCLEOTIDE SEQUENCE [LARGE SCALE GENOMIC DNA]</scope>
</reference>
<feature type="compositionally biased region" description="Basic and acidic residues" evidence="1">
    <location>
        <begin position="66"/>
        <end position="79"/>
    </location>
</feature>
<protein>
    <submittedName>
        <fullName evidence="2">Uncharacterized protein</fullName>
    </submittedName>
</protein>
<evidence type="ECO:0000256" key="1">
    <source>
        <dbReference type="SAM" id="MobiDB-lite"/>
    </source>
</evidence>
<feature type="region of interest" description="Disordered" evidence="1">
    <location>
        <begin position="66"/>
        <end position="155"/>
    </location>
</feature>
<organism evidence="2 3">
    <name type="scientific">Prorocentrum cordatum</name>
    <dbReference type="NCBI Taxonomy" id="2364126"/>
    <lineage>
        <taxon>Eukaryota</taxon>
        <taxon>Sar</taxon>
        <taxon>Alveolata</taxon>
        <taxon>Dinophyceae</taxon>
        <taxon>Prorocentrales</taxon>
        <taxon>Prorocentraceae</taxon>
        <taxon>Prorocentrum</taxon>
    </lineage>
</organism>
<dbReference type="Proteomes" id="UP001189429">
    <property type="component" value="Unassembled WGS sequence"/>
</dbReference>
<name>A0ABN9XXG7_9DINO</name>
<feature type="compositionally biased region" description="Low complexity" evidence="1">
    <location>
        <begin position="177"/>
        <end position="187"/>
    </location>
</feature>
<dbReference type="EMBL" id="CAUYUJ010021426">
    <property type="protein sequence ID" value="CAK0904611.1"/>
    <property type="molecule type" value="Genomic_DNA"/>
</dbReference>
<feature type="region of interest" description="Disordered" evidence="1">
    <location>
        <begin position="174"/>
        <end position="240"/>
    </location>
</feature>
<gene>
    <name evidence="2" type="ORF">PCOR1329_LOCUS80571</name>
</gene>
<proteinExistence type="predicted"/>
<feature type="region of interest" description="Disordered" evidence="1">
    <location>
        <begin position="266"/>
        <end position="298"/>
    </location>
</feature>
<keyword evidence="3" id="KW-1185">Reference proteome</keyword>
<feature type="compositionally biased region" description="Basic and acidic residues" evidence="1">
    <location>
        <begin position="89"/>
        <end position="103"/>
    </location>
</feature>